<evidence type="ECO:0008006" key="4">
    <source>
        <dbReference type="Google" id="ProtNLM"/>
    </source>
</evidence>
<feature type="signal peptide" evidence="1">
    <location>
        <begin position="1"/>
        <end position="19"/>
    </location>
</feature>
<comment type="caution">
    <text evidence="2">The sequence shown here is derived from an EMBL/GenBank/DDBJ whole genome shotgun (WGS) entry which is preliminary data.</text>
</comment>
<organism evidence="2 3">
    <name type="scientific">Flavobacterium limnosediminis JC2902</name>
    <dbReference type="NCBI Taxonomy" id="1341181"/>
    <lineage>
        <taxon>Bacteria</taxon>
        <taxon>Pseudomonadati</taxon>
        <taxon>Bacteroidota</taxon>
        <taxon>Flavobacteriia</taxon>
        <taxon>Flavobacteriales</taxon>
        <taxon>Flavobacteriaceae</taxon>
        <taxon>Flavobacterium</taxon>
    </lineage>
</organism>
<dbReference type="PROSITE" id="PS51257">
    <property type="entry name" value="PROKAR_LIPOPROTEIN"/>
    <property type="match status" value="1"/>
</dbReference>
<evidence type="ECO:0000313" key="2">
    <source>
        <dbReference type="EMBL" id="ESU29838.1"/>
    </source>
</evidence>
<reference evidence="2 3" key="1">
    <citation type="submission" date="2013-08" db="EMBL/GenBank/DDBJ databases">
        <title>Flavobacterium limnosediminis JC2902 genome sequencing.</title>
        <authorList>
            <person name="Lee K."/>
            <person name="Yi H."/>
            <person name="Park S."/>
            <person name="Chun J."/>
        </authorList>
    </citation>
    <scope>NUCLEOTIDE SEQUENCE [LARGE SCALE GENOMIC DNA]</scope>
    <source>
        <strain evidence="2 3">JC2902</strain>
    </source>
</reference>
<feature type="chain" id="PRO_5004751225" description="Lipoprotein" evidence="1">
    <location>
        <begin position="20"/>
        <end position="185"/>
    </location>
</feature>
<dbReference type="RefSeq" id="WP_023578016.1">
    <property type="nucleotide sequence ID" value="NZ_AVGG01000001.1"/>
</dbReference>
<dbReference type="Proteomes" id="UP000018004">
    <property type="component" value="Unassembled WGS sequence"/>
</dbReference>
<proteinExistence type="predicted"/>
<keyword evidence="3" id="KW-1185">Reference proteome</keyword>
<evidence type="ECO:0000313" key="3">
    <source>
        <dbReference type="Proteomes" id="UP000018004"/>
    </source>
</evidence>
<dbReference type="PATRIC" id="fig|1341181.4.peg.309"/>
<accession>V6ST06</accession>
<dbReference type="STRING" id="1341181.FLJC2902T_03160"/>
<dbReference type="OrthoDB" id="795331at2"/>
<gene>
    <name evidence="2" type="ORF">FLJC2902T_03160</name>
</gene>
<name>V6ST06_9FLAO</name>
<dbReference type="EMBL" id="AVGG01000001">
    <property type="protein sequence ID" value="ESU29838.1"/>
    <property type="molecule type" value="Genomic_DNA"/>
</dbReference>
<dbReference type="AlphaFoldDB" id="V6ST06"/>
<protein>
    <recommendedName>
        <fullName evidence="4">Lipoprotein</fullName>
    </recommendedName>
</protein>
<sequence>MKKFTALLFAAVFAVSCSSDDDSPAGGNPTTSPMVATVDGQTFSMQPEVGGNLSDPSGGMFGSDFHLLEGYKVVNVVGTITSREPIVAHDYYIRLAIPKIGIAAGTYNFTGNQLPDGYFADLEITSESAGEGEDEETAGGTIIVESWDVTTNRLKGTFEFTTNDGVSSDQTHFVSGSFNYILLAE</sequence>
<keyword evidence="1" id="KW-0732">Signal</keyword>
<evidence type="ECO:0000256" key="1">
    <source>
        <dbReference type="SAM" id="SignalP"/>
    </source>
</evidence>
<dbReference type="eggNOG" id="ENOG50310UH">
    <property type="taxonomic scope" value="Bacteria"/>
</dbReference>